<dbReference type="EMBL" id="MK358448">
    <property type="protein sequence ID" value="QCW23188.1"/>
    <property type="molecule type" value="Genomic_DNA"/>
</dbReference>
<name>A0A513SQ72_9CAUD</name>
<sequence length="114" mass="13005">MEKHNYQEMALSLVEQTISEGKGEVLTHEGKVTLKLEGNDLLLIINEIVHRYNGLRLLDRKGLAGSIERVLNLTLNAPDLEHEAQVLFDLDRGTFWLDPLKRVITNYLLNRKAA</sequence>
<evidence type="ECO:0000313" key="2">
    <source>
        <dbReference type="Proteomes" id="UP000316194"/>
    </source>
</evidence>
<evidence type="ECO:0000313" key="1">
    <source>
        <dbReference type="EMBL" id="QCW23188.1"/>
    </source>
</evidence>
<accession>A0A513SQ72</accession>
<organism evidence="1 2">
    <name type="scientific">Vibrio phage 5 TSL-2019</name>
    <dbReference type="NCBI Taxonomy" id="2578086"/>
    <lineage>
        <taxon>Viruses</taxon>
        <taxon>Duplodnaviria</taxon>
        <taxon>Heunggongvirae</taxon>
        <taxon>Uroviricota</taxon>
        <taxon>Caudoviricetes</taxon>
        <taxon>Chimalliviridae</taxon>
        <taxon>Gorgonvirinae</taxon>
        <taxon>Aphroditevirus</taxon>
        <taxon>Aphroditevirus USC1</taxon>
    </lineage>
</organism>
<dbReference type="Proteomes" id="UP000316194">
    <property type="component" value="Segment"/>
</dbReference>
<reference evidence="1 2" key="1">
    <citation type="submission" date="2019-01" db="EMBL/GenBank/DDBJ databases">
        <authorList>
            <person name="Le T.S."/>
            <person name="Kurtboke I."/>
        </authorList>
    </citation>
    <scope>NUCLEOTIDE SEQUENCE [LARGE SCALE GENOMIC DNA]</scope>
</reference>
<protein>
    <submittedName>
        <fullName evidence="1">Uncharacterized protein</fullName>
    </submittedName>
</protein>
<proteinExistence type="predicted"/>